<dbReference type="Proteomes" id="UP000324021">
    <property type="component" value="Unassembled WGS sequence"/>
</dbReference>
<reference evidence="2 3" key="1">
    <citation type="submission" date="2016-10" db="EMBL/GenBank/DDBJ databases">
        <authorList>
            <person name="Varghese N."/>
            <person name="Submissions S."/>
        </authorList>
    </citation>
    <scope>NUCLEOTIDE SEQUENCE [LARGE SCALE GENOMIC DNA]</scope>
    <source>
        <strain evidence="2 3">CDM_1</strain>
    </source>
</reference>
<dbReference type="Pfam" id="PF10096">
    <property type="entry name" value="DUF2334"/>
    <property type="match status" value="1"/>
</dbReference>
<sequence length="461" mass="51027">MTQGGAGAEPVCPQCSSSAVVAIQIVEHESCGAIKPAAEFQTDDGMHCPDCDVPIDDVTTISDESAGVCEDCRHTFKIDRGSSNSDVSQRREPAVVRKDVRSQLRSTSPSPSRTLQVAVVMSLIALLVSATILAPIIPSLRDGEIETGSEPIAPPTETQPERSVSGTGTWVDYQSIVIFRNDDVQPNYRSETRRAVDSVFIEENVPVTQGIIPAIDNEGLPDEFCRSLRKQARAHPDTFEYALHGYSHEERTDFQGGSELGGLPTERQETLIREGTAALQACLQQTPTTFIPPFDNYDNATSTALADEGYAALSGGTWFTETYYNETGPFERNGIRHLPASRSFVRNWTTNEFYAQSRLKASFDDAYRDGEVYVQTLHYPTFTTESRRDRLRGLINHMQSRDGVTFMTVGEFAYKYERGEIKQTDDGWQVLESTDDGMSQPQIQTVKRGPRIIGQWGKADA</sequence>
<dbReference type="GO" id="GO:0005975">
    <property type="term" value="P:carbohydrate metabolic process"/>
    <property type="evidence" value="ECO:0007669"/>
    <property type="project" value="InterPro"/>
</dbReference>
<evidence type="ECO:0000313" key="2">
    <source>
        <dbReference type="EMBL" id="SDD56319.1"/>
    </source>
</evidence>
<proteinExistence type="predicted"/>
<gene>
    <name evidence="2" type="ORF">SAMN05192552_103114</name>
</gene>
<evidence type="ECO:0000313" key="3">
    <source>
        <dbReference type="Proteomes" id="UP000324021"/>
    </source>
</evidence>
<dbReference type="Gene3D" id="3.20.20.370">
    <property type="entry name" value="Glycoside hydrolase/deacetylase"/>
    <property type="match status" value="1"/>
</dbReference>
<feature type="compositionally biased region" description="Basic and acidic residues" evidence="1">
    <location>
        <begin position="88"/>
        <end position="102"/>
    </location>
</feature>
<organism evidence="2 3">
    <name type="scientific">Natrinema hispanicum</name>
    <dbReference type="NCBI Taxonomy" id="392421"/>
    <lineage>
        <taxon>Archaea</taxon>
        <taxon>Methanobacteriati</taxon>
        <taxon>Methanobacteriota</taxon>
        <taxon>Stenosarchaea group</taxon>
        <taxon>Halobacteria</taxon>
        <taxon>Halobacteriales</taxon>
        <taxon>Natrialbaceae</taxon>
        <taxon>Natrinema</taxon>
    </lineage>
</organism>
<dbReference type="SUPFAM" id="SSF88713">
    <property type="entry name" value="Glycoside hydrolase/deacetylase"/>
    <property type="match status" value="1"/>
</dbReference>
<feature type="region of interest" description="Disordered" evidence="1">
    <location>
        <begin position="145"/>
        <end position="166"/>
    </location>
</feature>
<name>A0A1G6VRZ2_9EURY</name>
<protein>
    <submittedName>
        <fullName evidence="2">Uncharacterized protein</fullName>
    </submittedName>
</protein>
<dbReference type="EMBL" id="FMZP01000031">
    <property type="protein sequence ID" value="SDD56319.1"/>
    <property type="molecule type" value="Genomic_DNA"/>
</dbReference>
<dbReference type="InterPro" id="IPR018763">
    <property type="entry name" value="DUF2334"/>
</dbReference>
<evidence type="ECO:0000256" key="1">
    <source>
        <dbReference type="SAM" id="MobiDB-lite"/>
    </source>
</evidence>
<dbReference type="InterPro" id="IPR011330">
    <property type="entry name" value="Glyco_hydro/deAcase_b/a-brl"/>
</dbReference>
<feature type="compositionally biased region" description="Polar residues" evidence="1">
    <location>
        <begin position="156"/>
        <end position="166"/>
    </location>
</feature>
<dbReference type="AlphaFoldDB" id="A0A1G6VRZ2"/>
<feature type="region of interest" description="Disordered" evidence="1">
    <location>
        <begin position="80"/>
        <end position="111"/>
    </location>
</feature>
<accession>A0A1G6VRZ2</accession>